<reference evidence="2" key="2">
    <citation type="submission" date="2023-05" db="EMBL/GenBank/DDBJ databases">
        <authorList>
            <consortium name="Lawrence Berkeley National Laboratory"/>
            <person name="Steindorff A."/>
            <person name="Hensen N."/>
            <person name="Bonometti L."/>
            <person name="Westerberg I."/>
            <person name="Brannstrom I.O."/>
            <person name="Guillou S."/>
            <person name="Cros-Aarteil S."/>
            <person name="Calhoun S."/>
            <person name="Haridas S."/>
            <person name="Kuo A."/>
            <person name="Mondo S."/>
            <person name="Pangilinan J."/>
            <person name="Riley R."/>
            <person name="Labutti K."/>
            <person name="Andreopoulos B."/>
            <person name="Lipzen A."/>
            <person name="Chen C."/>
            <person name="Yanf M."/>
            <person name="Daum C."/>
            <person name="Ng V."/>
            <person name="Clum A."/>
            <person name="Ohm R."/>
            <person name="Martin F."/>
            <person name="Silar P."/>
            <person name="Natvig D."/>
            <person name="Lalanne C."/>
            <person name="Gautier V."/>
            <person name="Ament-Velasquez S.L."/>
            <person name="Kruys A."/>
            <person name="Hutchinson M.I."/>
            <person name="Powell A.J."/>
            <person name="Barry K."/>
            <person name="Miller A.N."/>
            <person name="Grigoriev I.V."/>
            <person name="Debuchy R."/>
            <person name="Gladieux P."/>
            <person name="Thoren M.H."/>
            <person name="Johannesson H."/>
        </authorList>
    </citation>
    <scope>NUCLEOTIDE SEQUENCE</scope>
    <source>
        <strain evidence="2">CBS 990.96</strain>
    </source>
</reference>
<dbReference type="Proteomes" id="UP001301958">
    <property type="component" value="Unassembled WGS sequence"/>
</dbReference>
<dbReference type="EMBL" id="MU865301">
    <property type="protein sequence ID" value="KAK4230178.1"/>
    <property type="molecule type" value="Genomic_DNA"/>
</dbReference>
<evidence type="ECO:0008006" key="4">
    <source>
        <dbReference type="Google" id="ProtNLM"/>
    </source>
</evidence>
<evidence type="ECO:0000313" key="3">
    <source>
        <dbReference type="Proteomes" id="UP001301958"/>
    </source>
</evidence>
<feature type="transmembrane region" description="Helical" evidence="1">
    <location>
        <begin position="208"/>
        <end position="231"/>
    </location>
</feature>
<protein>
    <recommendedName>
        <fullName evidence="4">Methyltransferase domain-containing protein</fullName>
    </recommendedName>
</protein>
<gene>
    <name evidence="2" type="ORF">QBC38DRAFT_470236</name>
</gene>
<evidence type="ECO:0000313" key="2">
    <source>
        <dbReference type="EMBL" id="KAK4230178.1"/>
    </source>
</evidence>
<proteinExistence type="predicted"/>
<feature type="transmembrane region" description="Helical" evidence="1">
    <location>
        <begin position="237"/>
        <end position="254"/>
    </location>
</feature>
<comment type="caution">
    <text evidence="2">The sequence shown here is derived from an EMBL/GenBank/DDBJ whole genome shotgun (WGS) entry which is preliminary data.</text>
</comment>
<keyword evidence="1" id="KW-0472">Membrane</keyword>
<organism evidence="2 3">
    <name type="scientific">Podospora fimiseda</name>
    <dbReference type="NCBI Taxonomy" id="252190"/>
    <lineage>
        <taxon>Eukaryota</taxon>
        <taxon>Fungi</taxon>
        <taxon>Dikarya</taxon>
        <taxon>Ascomycota</taxon>
        <taxon>Pezizomycotina</taxon>
        <taxon>Sordariomycetes</taxon>
        <taxon>Sordariomycetidae</taxon>
        <taxon>Sordariales</taxon>
        <taxon>Podosporaceae</taxon>
        <taxon>Podospora</taxon>
    </lineage>
</organism>
<evidence type="ECO:0000256" key="1">
    <source>
        <dbReference type="SAM" id="Phobius"/>
    </source>
</evidence>
<accession>A0AAN7H2I7</accession>
<dbReference type="AlphaFoldDB" id="A0AAN7H2I7"/>
<keyword evidence="1" id="KW-0812">Transmembrane</keyword>
<sequence>MSHKPSKPLIPRLQVFEIADQLWFPSLLRKYMQAALTAAWTTYIPHLQQSSPAGIVARLLSQPNLLPHSPSKYVFIDFCAGAGGPTPQIEKHINSSLTHHHSRKSPQVSYAQAAARPEPVKFILTDLHPHEELWSAFASASPNLTFIPESVDASNAPASLTQQQGKKVFRLFNLAFHHFDDTLARKILKNTVDTSDGFGIFELQDRTIGGGFVTCCLFGVATMLLAPYYAFVWKSPLALVFTYLFPALPFVLVWDGWMSSLRTRTAEEVEQMLRGCGGDGVEDWVVKSGSESFMWPVGKVNWVVGYKK</sequence>
<name>A0AAN7H2I7_9PEZI</name>
<keyword evidence="1" id="KW-1133">Transmembrane helix</keyword>
<keyword evidence="3" id="KW-1185">Reference proteome</keyword>
<reference evidence="2" key="1">
    <citation type="journal article" date="2023" name="Mol. Phylogenet. Evol.">
        <title>Genome-scale phylogeny and comparative genomics of the fungal order Sordariales.</title>
        <authorList>
            <person name="Hensen N."/>
            <person name="Bonometti L."/>
            <person name="Westerberg I."/>
            <person name="Brannstrom I.O."/>
            <person name="Guillou S."/>
            <person name="Cros-Aarteil S."/>
            <person name="Calhoun S."/>
            <person name="Haridas S."/>
            <person name="Kuo A."/>
            <person name="Mondo S."/>
            <person name="Pangilinan J."/>
            <person name="Riley R."/>
            <person name="LaButti K."/>
            <person name="Andreopoulos B."/>
            <person name="Lipzen A."/>
            <person name="Chen C."/>
            <person name="Yan M."/>
            <person name="Daum C."/>
            <person name="Ng V."/>
            <person name="Clum A."/>
            <person name="Steindorff A."/>
            <person name="Ohm R.A."/>
            <person name="Martin F."/>
            <person name="Silar P."/>
            <person name="Natvig D.O."/>
            <person name="Lalanne C."/>
            <person name="Gautier V."/>
            <person name="Ament-Velasquez S.L."/>
            <person name="Kruys A."/>
            <person name="Hutchinson M.I."/>
            <person name="Powell A.J."/>
            <person name="Barry K."/>
            <person name="Miller A.N."/>
            <person name="Grigoriev I.V."/>
            <person name="Debuchy R."/>
            <person name="Gladieux P."/>
            <person name="Hiltunen Thoren M."/>
            <person name="Johannesson H."/>
        </authorList>
    </citation>
    <scope>NUCLEOTIDE SEQUENCE</scope>
    <source>
        <strain evidence="2">CBS 990.96</strain>
    </source>
</reference>